<keyword evidence="3" id="KW-1185">Reference proteome</keyword>
<evidence type="ECO:0000313" key="2">
    <source>
        <dbReference type="EMBL" id="KAB7493959.1"/>
    </source>
</evidence>
<protein>
    <submittedName>
        <fullName evidence="2">Uncharacterized protein</fullName>
    </submittedName>
</protein>
<reference evidence="2 3" key="1">
    <citation type="journal article" date="2019" name="PLoS Biol.">
        <title>Sex chromosomes control vertical transmission of feminizing Wolbachia symbionts in an isopod.</title>
        <authorList>
            <person name="Becking T."/>
            <person name="Chebbi M.A."/>
            <person name="Giraud I."/>
            <person name="Moumen B."/>
            <person name="Laverre T."/>
            <person name="Caubet Y."/>
            <person name="Peccoud J."/>
            <person name="Gilbert C."/>
            <person name="Cordaux R."/>
        </authorList>
    </citation>
    <scope>NUCLEOTIDE SEQUENCE [LARGE SCALE GENOMIC DNA]</scope>
    <source>
        <strain evidence="2">ANa2</strain>
        <tissue evidence="2">Whole body excluding digestive tract and cuticle</tissue>
    </source>
</reference>
<dbReference type="EMBL" id="SEYY01024676">
    <property type="protein sequence ID" value="KAB7493959.1"/>
    <property type="molecule type" value="Genomic_DNA"/>
</dbReference>
<sequence>MEGKRILTLFFIFGTFMIYESTGHLTENSLNVGPQKDLTNAREARQACSRRRLRELPNLDDISLNNEPNLDASVANYEGKINVSKDGKSFMTMVHTVRHTITVTTLSTNTAIKIGVSLICSDSAVTLAAC</sequence>
<dbReference type="Proteomes" id="UP000326759">
    <property type="component" value="Unassembled WGS sequence"/>
</dbReference>
<dbReference type="AlphaFoldDB" id="A0A5N5SK17"/>
<evidence type="ECO:0000313" key="3">
    <source>
        <dbReference type="Proteomes" id="UP000326759"/>
    </source>
</evidence>
<organism evidence="2 3">
    <name type="scientific">Armadillidium nasatum</name>
    <dbReference type="NCBI Taxonomy" id="96803"/>
    <lineage>
        <taxon>Eukaryota</taxon>
        <taxon>Metazoa</taxon>
        <taxon>Ecdysozoa</taxon>
        <taxon>Arthropoda</taxon>
        <taxon>Crustacea</taxon>
        <taxon>Multicrustacea</taxon>
        <taxon>Malacostraca</taxon>
        <taxon>Eumalacostraca</taxon>
        <taxon>Peracarida</taxon>
        <taxon>Isopoda</taxon>
        <taxon>Oniscidea</taxon>
        <taxon>Crinocheta</taxon>
        <taxon>Armadillidiidae</taxon>
        <taxon>Armadillidium</taxon>
    </lineage>
</organism>
<feature type="signal peptide" evidence="1">
    <location>
        <begin position="1"/>
        <end position="23"/>
    </location>
</feature>
<feature type="chain" id="PRO_5024363962" evidence="1">
    <location>
        <begin position="24"/>
        <end position="130"/>
    </location>
</feature>
<name>A0A5N5SK17_9CRUS</name>
<comment type="caution">
    <text evidence="2">The sequence shown here is derived from an EMBL/GenBank/DDBJ whole genome shotgun (WGS) entry which is preliminary data.</text>
</comment>
<keyword evidence="1" id="KW-0732">Signal</keyword>
<accession>A0A5N5SK17</accession>
<evidence type="ECO:0000256" key="1">
    <source>
        <dbReference type="SAM" id="SignalP"/>
    </source>
</evidence>
<proteinExistence type="predicted"/>
<gene>
    <name evidence="2" type="ORF">Anas_08010</name>
</gene>